<gene>
    <name evidence="10" type="ORF">PACLA_8A041714</name>
</gene>
<evidence type="ECO:0000256" key="8">
    <source>
        <dbReference type="ARBA" id="ARBA00023273"/>
    </source>
</evidence>
<feature type="non-terminal residue" evidence="10">
    <location>
        <position position="225"/>
    </location>
</feature>
<keyword evidence="5" id="KW-0963">Cytoplasm</keyword>
<keyword evidence="8" id="KW-0966">Cell projection</keyword>
<dbReference type="GO" id="GO:0005930">
    <property type="term" value="C:axoneme"/>
    <property type="evidence" value="ECO:0007669"/>
    <property type="project" value="TreeGrafter"/>
</dbReference>
<dbReference type="PANTHER" id="PTHR21532">
    <property type="entry name" value="PHOSPHODIESTERASE HL"/>
    <property type="match status" value="1"/>
</dbReference>
<evidence type="ECO:0000256" key="1">
    <source>
        <dbReference type="ARBA" id="ARBA00004138"/>
    </source>
</evidence>
<organism evidence="10 11">
    <name type="scientific">Paramuricea clavata</name>
    <name type="common">Red gorgonian</name>
    <name type="synonym">Violescent sea-whip</name>
    <dbReference type="NCBI Taxonomy" id="317549"/>
    <lineage>
        <taxon>Eukaryota</taxon>
        <taxon>Metazoa</taxon>
        <taxon>Cnidaria</taxon>
        <taxon>Anthozoa</taxon>
        <taxon>Octocorallia</taxon>
        <taxon>Malacalcyonacea</taxon>
        <taxon>Plexauridae</taxon>
        <taxon>Paramuricea</taxon>
    </lineage>
</organism>
<evidence type="ECO:0000256" key="9">
    <source>
        <dbReference type="ARBA" id="ARBA00031593"/>
    </source>
</evidence>
<evidence type="ECO:0000256" key="5">
    <source>
        <dbReference type="ARBA" id="ARBA00022490"/>
    </source>
</evidence>
<evidence type="ECO:0000256" key="2">
    <source>
        <dbReference type="ARBA" id="ARBA00004496"/>
    </source>
</evidence>
<sequence>VEELLTSYLKDVGITEEQFVMACEAGSTCNDQTKVADRSIFEQVWAGEDFELFKSIMIKKNLDLELQALHMIQQRNGVVPKVFESEVVQSNTKTPKSGHQNDEEKLLKEVIKLSEEEYRKEKDRKKEIERMEKTLALSSKEESERWLAFCHVHHIAPSYLDFILQNLSISFMFYQSSDPLYLRLYIVSDQFSFISSYYMSILSQPCVPHLLCNVYHLTSSDLFIP</sequence>
<comment type="subcellular location">
    <subcellularLocation>
        <location evidence="1">Cell projection</location>
        <location evidence="1">Cilium</location>
    </subcellularLocation>
    <subcellularLocation>
        <location evidence="2">Cytoplasm</location>
    </subcellularLocation>
</comment>
<dbReference type="InterPro" id="IPR023379">
    <property type="entry name" value="BART_dom"/>
</dbReference>
<keyword evidence="11" id="KW-1185">Reference proteome</keyword>
<dbReference type="PANTHER" id="PTHR21532:SF0">
    <property type="entry name" value="CILIA- AND FLAGELLA-ASSOCIATED PROTEIN 36"/>
    <property type="match status" value="1"/>
</dbReference>
<name>A0A6S7KEH0_PARCT</name>
<evidence type="ECO:0000256" key="3">
    <source>
        <dbReference type="ARBA" id="ARBA00007460"/>
    </source>
</evidence>
<dbReference type="EMBL" id="CACRXK020034296">
    <property type="protein sequence ID" value="CAB4044216.1"/>
    <property type="molecule type" value="Genomic_DNA"/>
</dbReference>
<evidence type="ECO:0000256" key="6">
    <source>
        <dbReference type="ARBA" id="ARBA00023054"/>
    </source>
</evidence>
<keyword evidence="7" id="KW-0969">Cilium</keyword>
<dbReference type="OrthoDB" id="272687at2759"/>
<accession>A0A6S7KEH0</accession>
<evidence type="ECO:0000313" key="11">
    <source>
        <dbReference type="Proteomes" id="UP001152795"/>
    </source>
</evidence>
<dbReference type="AlphaFoldDB" id="A0A6S7KEH0"/>
<proteinExistence type="inferred from homology"/>
<dbReference type="InterPro" id="IPR038888">
    <property type="entry name" value="CFAP36"/>
</dbReference>
<dbReference type="InterPro" id="IPR042541">
    <property type="entry name" value="BART_sf"/>
</dbReference>
<comment type="caution">
    <text evidence="10">The sequence shown here is derived from an EMBL/GenBank/DDBJ whole genome shotgun (WGS) entry which is preliminary data.</text>
</comment>
<evidence type="ECO:0000256" key="4">
    <source>
        <dbReference type="ARBA" id="ARBA00021815"/>
    </source>
</evidence>
<evidence type="ECO:0000313" key="10">
    <source>
        <dbReference type="EMBL" id="CAB4044216.1"/>
    </source>
</evidence>
<dbReference type="Proteomes" id="UP001152795">
    <property type="component" value="Unassembled WGS sequence"/>
</dbReference>
<comment type="similarity">
    <text evidence="3">Belongs to the CFAP36 family.</text>
</comment>
<dbReference type="Pfam" id="PF11527">
    <property type="entry name" value="ARL2_Bind_BART"/>
    <property type="match status" value="1"/>
</dbReference>
<evidence type="ECO:0000256" key="7">
    <source>
        <dbReference type="ARBA" id="ARBA00023069"/>
    </source>
</evidence>
<protein>
    <recommendedName>
        <fullName evidence="4">Cilia- and flagella-associated protein 36</fullName>
    </recommendedName>
    <alternativeName>
        <fullName evidence="9">Coiled-coil domain-containing protein 104</fullName>
    </alternativeName>
</protein>
<dbReference type="GO" id="GO:0097546">
    <property type="term" value="C:ciliary base"/>
    <property type="evidence" value="ECO:0007669"/>
    <property type="project" value="TreeGrafter"/>
</dbReference>
<dbReference type="Gene3D" id="1.20.1520.10">
    <property type="entry name" value="ADP-ribosylation factor-like 2-binding protein, domain"/>
    <property type="match status" value="1"/>
</dbReference>
<keyword evidence="6" id="KW-0175">Coiled coil</keyword>
<reference evidence="10" key="1">
    <citation type="submission" date="2020-04" db="EMBL/GenBank/DDBJ databases">
        <authorList>
            <person name="Alioto T."/>
            <person name="Alioto T."/>
            <person name="Gomez Garrido J."/>
        </authorList>
    </citation>
    <scope>NUCLEOTIDE SEQUENCE</scope>
    <source>
        <strain evidence="10">A484AB</strain>
    </source>
</reference>